<dbReference type="AlphaFoldDB" id="X1E3S3"/>
<dbReference type="EMBL" id="BARU01005132">
    <property type="protein sequence ID" value="GAH27197.1"/>
    <property type="molecule type" value="Genomic_DNA"/>
</dbReference>
<proteinExistence type="predicted"/>
<evidence type="ECO:0000313" key="1">
    <source>
        <dbReference type="EMBL" id="GAH27197.1"/>
    </source>
</evidence>
<protein>
    <submittedName>
        <fullName evidence="1">Uncharacterized protein</fullName>
    </submittedName>
</protein>
<reference evidence="1" key="1">
    <citation type="journal article" date="2014" name="Front. Microbiol.">
        <title>High frequency of phylogenetically diverse reductive dehalogenase-homologous genes in deep subseafloor sedimentary metagenomes.</title>
        <authorList>
            <person name="Kawai M."/>
            <person name="Futagami T."/>
            <person name="Toyoda A."/>
            <person name="Takaki Y."/>
            <person name="Nishi S."/>
            <person name="Hori S."/>
            <person name="Arai W."/>
            <person name="Tsubouchi T."/>
            <person name="Morono Y."/>
            <person name="Uchiyama I."/>
            <person name="Ito T."/>
            <person name="Fujiyama A."/>
            <person name="Inagaki F."/>
            <person name="Takami H."/>
        </authorList>
    </citation>
    <scope>NUCLEOTIDE SEQUENCE</scope>
    <source>
        <strain evidence="1">Expedition CK06-06</strain>
    </source>
</reference>
<comment type="caution">
    <text evidence="1">The sequence shown here is derived from an EMBL/GenBank/DDBJ whole genome shotgun (WGS) entry which is preliminary data.</text>
</comment>
<sequence length="43" mass="5082">MKIKDNKKKKNREEARELRHNKGLSIEDLVLYFGKCERTFTGG</sequence>
<organism evidence="1">
    <name type="scientific">marine sediment metagenome</name>
    <dbReference type="NCBI Taxonomy" id="412755"/>
    <lineage>
        <taxon>unclassified sequences</taxon>
        <taxon>metagenomes</taxon>
        <taxon>ecological metagenomes</taxon>
    </lineage>
</organism>
<accession>X1E3S3</accession>
<gene>
    <name evidence="1" type="ORF">S03H2_09903</name>
</gene>
<name>X1E3S3_9ZZZZ</name>